<dbReference type="Gene3D" id="2.40.50.1020">
    <property type="entry name" value="LytTr DNA-binding domain"/>
    <property type="match status" value="1"/>
</dbReference>
<dbReference type="InterPro" id="IPR007492">
    <property type="entry name" value="LytTR_DNA-bd_dom"/>
</dbReference>
<proteinExistence type="predicted"/>
<gene>
    <name evidence="5" type="ORF">GPZ88_03800</name>
</gene>
<dbReference type="GO" id="GO:0003677">
    <property type="term" value="F:DNA binding"/>
    <property type="evidence" value="ECO:0007669"/>
    <property type="project" value="InterPro"/>
</dbReference>
<evidence type="ECO:0000256" key="1">
    <source>
        <dbReference type="ARBA" id="ARBA00022490"/>
    </source>
</evidence>
<protein>
    <submittedName>
        <fullName evidence="5">LytTR family transcriptional regulator</fullName>
    </submittedName>
</protein>
<dbReference type="Pfam" id="PF04397">
    <property type="entry name" value="LytTR"/>
    <property type="match status" value="1"/>
</dbReference>
<dbReference type="PANTHER" id="PTHR37299:SF3">
    <property type="entry name" value="STAGE 0 SPORULATION PROTEIN A HOMOLOG"/>
    <property type="match status" value="1"/>
</dbReference>
<dbReference type="InterPro" id="IPR046947">
    <property type="entry name" value="LytR-like"/>
</dbReference>
<evidence type="ECO:0000313" key="5">
    <source>
        <dbReference type="EMBL" id="QIM46257.1"/>
    </source>
</evidence>
<dbReference type="Proteomes" id="UP000503166">
    <property type="component" value="Chromosome"/>
</dbReference>
<accession>A0A6G8HZC3</accession>
<keyword evidence="2" id="KW-0902">Two-component regulatory system</keyword>
<dbReference type="RefSeq" id="WP_166043486.1">
    <property type="nucleotide sequence ID" value="NZ_CP046919.1"/>
</dbReference>
<dbReference type="EMBL" id="CP046919">
    <property type="protein sequence ID" value="QIM46257.1"/>
    <property type="molecule type" value="Genomic_DNA"/>
</dbReference>
<dbReference type="SMART" id="SM00850">
    <property type="entry name" value="LytTR"/>
    <property type="match status" value="1"/>
</dbReference>
<evidence type="ECO:0000313" key="6">
    <source>
        <dbReference type="Proteomes" id="UP000503166"/>
    </source>
</evidence>
<reference evidence="5 6" key="1">
    <citation type="submission" date="2019-12" db="EMBL/GenBank/DDBJ databases">
        <title>Complete genome sequence of Streptococcus sp. CNU G2 isolated frome Bos taurus coreanae.</title>
        <authorList>
            <person name="Park S.Y."/>
            <person name="Kim J.H."/>
            <person name="Seo S.W."/>
        </authorList>
    </citation>
    <scope>NUCLEOTIDE SEQUENCE [LARGE SCALE GENOMIC DNA]</scope>
    <source>
        <strain evidence="5 6">CNU G2</strain>
    </source>
</reference>
<dbReference type="KEGG" id="srum:GPZ88_03800"/>
<evidence type="ECO:0000256" key="2">
    <source>
        <dbReference type="ARBA" id="ARBA00023012"/>
    </source>
</evidence>
<keyword evidence="1" id="KW-0963">Cytoplasm</keyword>
<dbReference type="AlphaFoldDB" id="A0A6G8HZC3"/>
<evidence type="ECO:0000259" key="4">
    <source>
        <dbReference type="PROSITE" id="PS50930"/>
    </source>
</evidence>
<keyword evidence="3" id="KW-0010">Activator</keyword>
<organism evidence="5 6">
    <name type="scientific">Streptococcus ruminicola</name>
    <dbReference type="NCBI Taxonomy" id="2686210"/>
    <lineage>
        <taxon>Bacteria</taxon>
        <taxon>Bacillati</taxon>
        <taxon>Bacillota</taxon>
        <taxon>Bacilli</taxon>
        <taxon>Lactobacillales</taxon>
        <taxon>Streptococcaceae</taxon>
        <taxon>Streptococcus</taxon>
    </lineage>
</organism>
<dbReference type="PROSITE" id="PS50930">
    <property type="entry name" value="HTH_LYTTR"/>
    <property type="match status" value="1"/>
</dbReference>
<dbReference type="PANTHER" id="PTHR37299">
    <property type="entry name" value="TRANSCRIPTIONAL REGULATOR-RELATED"/>
    <property type="match status" value="1"/>
</dbReference>
<evidence type="ECO:0000256" key="3">
    <source>
        <dbReference type="ARBA" id="ARBA00023159"/>
    </source>
</evidence>
<name>A0A6G8HZC3_9STRE</name>
<feature type="domain" description="HTH LytTR-type" evidence="4">
    <location>
        <begin position="4"/>
        <end position="109"/>
    </location>
</feature>
<dbReference type="GO" id="GO:0000156">
    <property type="term" value="F:phosphorelay response regulator activity"/>
    <property type="evidence" value="ECO:0007669"/>
    <property type="project" value="InterPro"/>
</dbReference>
<sequence>MDYIIVTKGRVSIKIKLVDIYYIGTIEGKPHVLKIVTEDACYEIYGKLKEIKEQAPHIFTRCHKKYLVNLAYVKGINKGNQQIVFINSKVKSIKCSRRCLKEVIQTWENL</sequence>